<evidence type="ECO:0000313" key="7">
    <source>
        <dbReference type="RefSeq" id="XP_065671610.1"/>
    </source>
</evidence>
<accession>A0ABM4DB70</accession>
<keyword evidence="4" id="KW-0732">Signal</keyword>
<dbReference type="Pfam" id="PF01403">
    <property type="entry name" value="Sema"/>
    <property type="match status" value="1"/>
</dbReference>
<organism evidence="6 7">
    <name type="scientific">Hydra vulgaris</name>
    <name type="common">Hydra</name>
    <name type="synonym">Hydra attenuata</name>
    <dbReference type="NCBI Taxonomy" id="6087"/>
    <lineage>
        <taxon>Eukaryota</taxon>
        <taxon>Metazoa</taxon>
        <taxon>Cnidaria</taxon>
        <taxon>Hydrozoa</taxon>
        <taxon>Hydroidolina</taxon>
        <taxon>Anthoathecata</taxon>
        <taxon>Aplanulata</taxon>
        <taxon>Hydridae</taxon>
        <taxon>Hydra</taxon>
    </lineage>
</organism>
<evidence type="ECO:0000313" key="6">
    <source>
        <dbReference type="Proteomes" id="UP001652625"/>
    </source>
</evidence>
<evidence type="ECO:0000256" key="1">
    <source>
        <dbReference type="PROSITE-ProRule" id="PRU00352"/>
    </source>
</evidence>
<keyword evidence="6" id="KW-1185">Reference proteome</keyword>
<proteinExistence type="predicted"/>
<dbReference type="SUPFAM" id="SSF101912">
    <property type="entry name" value="Sema domain"/>
    <property type="match status" value="1"/>
</dbReference>
<name>A0ABM4DB70_HYDVU</name>
<dbReference type="PANTHER" id="PTHR11036">
    <property type="entry name" value="SEMAPHORIN"/>
    <property type="match status" value="1"/>
</dbReference>
<dbReference type="InterPro" id="IPR001627">
    <property type="entry name" value="Semap_dom"/>
</dbReference>
<feature type="signal peptide" evidence="4">
    <location>
        <begin position="1"/>
        <end position="19"/>
    </location>
</feature>
<dbReference type="InterPro" id="IPR015943">
    <property type="entry name" value="WD40/YVTN_repeat-like_dom_sf"/>
</dbReference>
<comment type="caution">
    <text evidence="1">Lacks conserved residue(s) required for the propagation of feature annotation.</text>
</comment>
<reference evidence="7" key="1">
    <citation type="submission" date="2025-08" db="UniProtKB">
        <authorList>
            <consortium name="RefSeq"/>
        </authorList>
    </citation>
    <scope>IDENTIFICATION</scope>
</reference>
<evidence type="ECO:0000256" key="3">
    <source>
        <dbReference type="SAM" id="Phobius"/>
    </source>
</evidence>
<feature type="chain" id="PRO_5046018156" evidence="4">
    <location>
        <begin position="20"/>
        <end position="631"/>
    </location>
</feature>
<feature type="region of interest" description="Disordered" evidence="2">
    <location>
        <begin position="462"/>
        <end position="510"/>
    </location>
</feature>
<keyword evidence="3" id="KW-0472">Membrane</keyword>
<dbReference type="Gene3D" id="2.130.10.10">
    <property type="entry name" value="YVTN repeat-like/Quinoprotein amine dehydrogenase"/>
    <property type="match status" value="1"/>
</dbReference>
<dbReference type="GeneID" id="100205249"/>
<dbReference type="PANTHER" id="PTHR11036:SF127">
    <property type="entry name" value="SEMAPHORIN-1A"/>
    <property type="match status" value="1"/>
</dbReference>
<dbReference type="RefSeq" id="XP_065671610.1">
    <property type="nucleotide sequence ID" value="XM_065815538.1"/>
</dbReference>
<protein>
    <submittedName>
        <fullName evidence="7">Uncharacterized protein LOC100205249 isoform X12</fullName>
    </submittedName>
</protein>
<keyword evidence="3" id="KW-0812">Transmembrane</keyword>
<sequence>MKLVSCVALYFVISNVVSSDVDSNIHLFNEKLEEVNNLMLDKENNQIIFSTLNILYAVSLDLKITKKQSMPNQPDPSKTDRVTSMISDSNLLITCASNKAYSSCWRFNKSNLLLDSAWSDYGHKLAPAYKSGEYNKMILTKPFVFSTGMYSVSSGISKFKYPDVDDSDTARIKTVSSQISDGATFISTYEFDDSQYIYFFFKEVMKLDAREIYISNVARICKYDEGGPITSYASARFVTFLKSRLVCKKEVLNGNKKVSFYYDQLAFSYEVTLTSTDNKSEKFIYAIFTESRETGTISAFCRYQVTEIVKTFNTSPLKDISGYKQDMPPLRSELSRGKCKSNLDVPQNSDFLHSTAYGVLYNQVESLSFFILNEVSLTTMVIGVNKSSHYILAGAENGNVYKISVNNGEGSLSPAIVNPFNSSKSILSLILLNNTVYVGGVSGFAMFDISLFEKAFTESYPATTSSTTLPTTTTTTTASESTSSEEATTTRSNPTPESNTPLPTTTTTVGTNTRDVTAVSGTGENEKKSFFSAFVLMLVLFIIALFTIILLVIVAWNYRRKRKHGVSDLDGANGSLPKYFQRFHYNKKPKRNDDSTNTELLKNSSANDYDYKHSLTVDESKVGNNETNKSA</sequence>
<dbReference type="PROSITE" id="PS51004">
    <property type="entry name" value="SEMA"/>
    <property type="match status" value="1"/>
</dbReference>
<dbReference type="InterPro" id="IPR027231">
    <property type="entry name" value="Semaphorin"/>
</dbReference>
<feature type="transmembrane region" description="Helical" evidence="3">
    <location>
        <begin position="530"/>
        <end position="556"/>
    </location>
</feature>
<dbReference type="SMART" id="SM00630">
    <property type="entry name" value="Sema"/>
    <property type="match status" value="1"/>
</dbReference>
<evidence type="ECO:0000256" key="4">
    <source>
        <dbReference type="SAM" id="SignalP"/>
    </source>
</evidence>
<feature type="domain" description="Sema" evidence="5">
    <location>
        <begin position="8"/>
        <end position="449"/>
    </location>
</feature>
<gene>
    <name evidence="7" type="primary">LOC100205249</name>
</gene>
<dbReference type="InterPro" id="IPR036352">
    <property type="entry name" value="Semap_dom_sf"/>
</dbReference>
<evidence type="ECO:0000256" key="2">
    <source>
        <dbReference type="SAM" id="MobiDB-lite"/>
    </source>
</evidence>
<dbReference type="Proteomes" id="UP001652625">
    <property type="component" value="Chromosome 13"/>
</dbReference>
<evidence type="ECO:0000259" key="5">
    <source>
        <dbReference type="PROSITE" id="PS51004"/>
    </source>
</evidence>
<keyword evidence="3" id="KW-1133">Transmembrane helix</keyword>